<keyword evidence="2" id="KW-0805">Transcription regulation</keyword>
<name>A0ABW6PNY8_9NOCA</name>
<evidence type="ECO:0000259" key="6">
    <source>
        <dbReference type="Pfam" id="PF04542"/>
    </source>
</evidence>
<evidence type="ECO:0000256" key="5">
    <source>
        <dbReference type="ARBA" id="ARBA00023163"/>
    </source>
</evidence>
<dbReference type="SUPFAM" id="SSF88659">
    <property type="entry name" value="Sigma3 and sigma4 domains of RNA polymerase sigma factors"/>
    <property type="match status" value="1"/>
</dbReference>
<dbReference type="InterPro" id="IPR013324">
    <property type="entry name" value="RNA_pol_sigma_r3/r4-like"/>
</dbReference>
<evidence type="ECO:0000256" key="1">
    <source>
        <dbReference type="ARBA" id="ARBA00010641"/>
    </source>
</evidence>
<dbReference type="Pfam" id="PF04542">
    <property type="entry name" value="Sigma70_r2"/>
    <property type="match status" value="1"/>
</dbReference>
<gene>
    <name evidence="7" type="ORF">ACFYTF_14975</name>
</gene>
<evidence type="ECO:0000256" key="3">
    <source>
        <dbReference type="ARBA" id="ARBA00023082"/>
    </source>
</evidence>
<dbReference type="Proteomes" id="UP001601444">
    <property type="component" value="Unassembled WGS sequence"/>
</dbReference>
<organism evidence="7 8">
    <name type="scientific">Nocardia thailandica</name>
    <dbReference type="NCBI Taxonomy" id="257275"/>
    <lineage>
        <taxon>Bacteria</taxon>
        <taxon>Bacillati</taxon>
        <taxon>Actinomycetota</taxon>
        <taxon>Actinomycetes</taxon>
        <taxon>Mycobacteriales</taxon>
        <taxon>Nocardiaceae</taxon>
        <taxon>Nocardia</taxon>
    </lineage>
</organism>
<dbReference type="RefSeq" id="WP_387700754.1">
    <property type="nucleotide sequence ID" value="NZ_JBIAMX010000008.1"/>
</dbReference>
<dbReference type="Gene3D" id="1.10.10.10">
    <property type="entry name" value="Winged helix-like DNA-binding domain superfamily/Winged helix DNA-binding domain"/>
    <property type="match status" value="1"/>
</dbReference>
<keyword evidence="8" id="KW-1185">Reference proteome</keyword>
<dbReference type="EMBL" id="JBIAMX010000008">
    <property type="protein sequence ID" value="MFF0544131.1"/>
    <property type="molecule type" value="Genomic_DNA"/>
</dbReference>
<dbReference type="PANTHER" id="PTHR43133">
    <property type="entry name" value="RNA POLYMERASE ECF-TYPE SIGMA FACTO"/>
    <property type="match status" value="1"/>
</dbReference>
<accession>A0ABW6PNY8</accession>
<dbReference type="InterPro" id="IPR036388">
    <property type="entry name" value="WH-like_DNA-bd_sf"/>
</dbReference>
<comment type="caution">
    <text evidence="7">The sequence shown here is derived from an EMBL/GenBank/DDBJ whole genome shotgun (WGS) entry which is preliminary data.</text>
</comment>
<dbReference type="PANTHER" id="PTHR43133:SF8">
    <property type="entry name" value="RNA POLYMERASE SIGMA FACTOR HI_1459-RELATED"/>
    <property type="match status" value="1"/>
</dbReference>
<protein>
    <submittedName>
        <fullName evidence="7">RNA polymerase sigma factor</fullName>
    </submittedName>
</protein>
<keyword evidence="4" id="KW-0238">DNA-binding</keyword>
<dbReference type="NCBIfam" id="TIGR02937">
    <property type="entry name" value="sigma70-ECF"/>
    <property type="match status" value="1"/>
</dbReference>
<evidence type="ECO:0000256" key="4">
    <source>
        <dbReference type="ARBA" id="ARBA00023125"/>
    </source>
</evidence>
<dbReference type="InterPro" id="IPR007627">
    <property type="entry name" value="RNA_pol_sigma70_r2"/>
</dbReference>
<keyword evidence="3" id="KW-0731">Sigma factor</keyword>
<dbReference type="SUPFAM" id="SSF88946">
    <property type="entry name" value="Sigma2 domain of RNA polymerase sigma factors"/>
    <property type="match status" value="1"/>
</dbReference>
<dbReference type="InterPro" id="IPR039425">
    <property type="entry name" value="RNA_pol_sigma-70-like"/>
</dbReference>
<proteinExistence type="inferred from homology"/>
<sequence>MSDISQDSALPDDPIELAAIDPALYFETRTGVPVAEAFRLAYRVAYSRIGSGSSLGEDRAALAEDIAQEAMIAIWAFVRDPRNEVREGQGLIVRITTNKFLDRCRAHKRDRVDRTVRDNSATVLALADTADTAVQALARQMIAEIEAWIPGLPQHLREVAELMWDRDSVSFDLLTYVDAAEQLGINVGTLKSRLHTLRKLFCQHFSEKYRSERPQNGTSC</sequence>
<evidence type="ECO:0000313" key="8">
    <source>
        <dbReference type="Proteomes" id="UP001601444"/>
    </source>
</evidence>
<comment type="similarity">
    <text evidence="1">Belongs to the sigma-70 factor family. ECF subfamily.</text>
</comment>
<feature type="domain" description="RNA polymerase sigma-70 region 2" evidence="6">
    <location>
        <begin position="39"/>
        <end position="109"/>
    </location>
</feature>
<evidence type="ECO:0000256" key="2">
    <source>
        <dbReference type="ARBA" id="ARBA00023015"/>
    </source>
</evidence>
<keyword evidence="5" id="KW-0804">Transcription</keyword>
<dbReference type="Gene3D" id="1.10.1740.10">
    <property type="match status" value="1"/>
</dbReference>
<dbReference type="InterPro" id="IPR013325">
    <property type="entry name" value="RNA_pol_sigma_r2"/>
</dbReference>
<dbReference type="InterPro" id="IPR014284">
    <property type="entry name" value="RNA_pol_sigma-70_dom"/>
</dbReference>
<evidence type="ECO:0000313" key="7">
    <source>
        <dbReference type="EMBL" id="MFF0544131.1"/>
    </source>
</evidence>
<reference evidence="7 8" key="1">
    <citation type="submission" date="2024-10" db="EMBL/GenBank/DDBJ databases">
        <title>The Natural Products Discovery Center: Release of the First 8490 Sequenced Strains for Exploring Actinobacteria Biosynthetic Diversity.</title>
        <authorList>
            <person name="Kalkreuter E."/>
            <person name="Kautsar S.A."/>
            <person name="Yang D."/>
            <person name="Bader C.D."/>
            <person name="Teijaro C.N."/>
            <person name="Fluegel L."/>
            <person name="Davis C.M."/>
            <person name="Simpson J.R."/>
            <person name="Lauterbach L."/>
            <person name="Steele A.D."/>
            <person name="Gui C."/>
            <person name="Meng S."/>
            <person name="Li G."/>
            <person name="Viehrig K."/>
            <person name="Ye F."/>
            <person name="Su P."/>
            <person name="Kiefer A.F."/>
            <person name="Nichols A."/>
            <person name="Cepeda A.J."/>
            <person name="Yan W."/>
            <person name="Fan B."/>
            <person name="Jiang Y."/>
            <person name="Adhikari A."/>
            <person name="Zheng C.-J."/>
            <person name="Schuster L."/>
            <person name="Cowan T.M."/>
            <person name="Smanski M.J."/>
            <person name="Chevrette M.G."/>
            <person name="De Carvalho L.P.S."/>
            <person name="Shen B."/>
        </authorList>
    </citation>
    <scope>NUCLEOTIDE SEQUENCE [LARGE SCALE GENOMIC DNA]</scope>
    <source>
        <strain evidence="7 8">NPDC004045</strain>
    </source>
</reference>